<proteinExistence type="predicted"/>
<dbReference type="EMBL" id="LSBJ02000001">
    <property type="protein sequence ID" value="OWT43429.1"/>
    <property type="molecule type" value="Genomic_DNA"/>
</dbReference>
<dbReference type="Proteomes" id="UP000078397">
    <property type="component" value="Unassembled WGS sequence"/>
</dbReference>
<organism evidence="1 2">
    <name type="scientific">Pochonia chlamydosporia 170</name>
    <dbReference type="NCBI Taxonomy" id="1380566"/>
    <lineage>
        <taxon>Eukaryota</taxon>
        <taxon>Fungi</taxon>
        <taxon>Dikarya</taxon>
        <taxon>Ascomycota</taxon>
        <taxon>Pezizomycotina</taxon>
        <taxon>Sordariomycetes</taxon>
        <taxon>Hypocreomycetidae</taxon>
        <taxon>Hypocreales</taxon>
        <taxon>Clavicipitaceae</taxon>
        <taxon>Pochonia</taxon>
    </lineage>
</organism>
<accession>A0A219AS57</accession>
<evidence type="ECO:0000313" key="1">
    <source>
        <dbReference type="EMBL" id="OWT43429.1"/>
    </source>
</evidence>
<reference evidence="1 2" key="1">
    <citation type="journal article" date="2016" name="PLoS Pathog.">
        <title>Biosynthesis of antibiotic leucinostatins in bio-control fungus Purpureocillium lilacinum and their inhibition on phytophthora revealed by genome mining.</title>
        <authorList>
            <person name="Wang G."/>
            <person name="Liu Z."/>
            <person name="Lin R."/>
            <person name="Li E."/>
            <person name="Mao Z."/>
            <person name="Ling J."/>
            <person name="Yang Y."/>
            <person name="Yin W.B."/>
            <person name="Xie B."/>
        </authorList>
    </citation>
    <scope>NUCLEOTIDE SEQUENCE [LARGE SCALE GENOMIC DNA]</scope>
    <source>
        <strain evidence="1">170</strain>
    </source>
</reference>
<dbReference type="KEGG" id="pchm:VFPPC_17422"/>
<dbReference type="GeneID" id="33936395"/>
<protein>
    <submittedName>
        <fullName evidence="1">Uncharacterized protein</fullName>
    </submittedName>
</protein>
<gene>
    <name evidence="1" type="ORF">VFPPC_17422</name>
</gene>
<keyword evidence="2" id="KW-1185">Reference proteome</keyword>
<dbReference type="AlphaFoldDB" id="A0A219AS57"/>
<dbReference type="RefSeq" id="XP_022285851.1">
    <property type="nucleotide sequence ID" value="XM_022429132.1"/>
</dbReference>
<evidence type="ECO:0000313" key="2">
    <source>
        <dbReference type="Proteomes" id="UP000078397"/>
    </source>
</evidence>
<sequence>MAPTSLAKALYAKHQQRGWARTRKEALACSRWTPFEFEHQARPAKSKSESGAWERMSNVNNSWQTPARLHVRFDDADELNPAFSLVHERTVQLKLSSSSVNAHWAQNKIISFSEHVSLLIVWISWLSVS</sequence>
<name>A0A219AS57_METCM</name>
<comment type="caution">
    <text evidence="1">The sequence shown here is derived from an EMBL/GenBank/DDBJ whole genome shotgun (WGS) entry which is preliminary data.</text>
</comment>